<dbReference type="PANTHER" id="PTHR33452">
    <property type="entry name" value="OXIDOREDUCTASE CATD-RELATED"/>
    <property type="match status" value="1"/>
</dbReference>
<sequence length="326" mass="36955">MRIAHENYVVPPQVIDSGMRDWSINVFDAIKNPHNLFLSLVVILSFFAVIGLYYLFAVSKTGIIFNRKLERLEPFGHVILRVALALSFLASAYFNSFLGPEISLTSIPLGEVLKPVLYIIGSLILLGLFTEIASVIGLIILILTTLIYKDYIVTYFNYFGELLVLIFWGSKFMSLDGLLRKANGWVNSIKDWEIPLIRITYGISVLYPAITIKILHPVIMIEIVERYNLTEIRWLFPSDPLLISLGTGAMQVVVGLAIIFGFATRFNAFLTLILYILSIIYFKEAVWPHYILLALALYLIINNGGKYSIDNWIQNGRIKKLGLKNI</sequence>
<feature type="transmembrane region" description="Helical" evidence="1">
    <location>
        <begin position="78"/>
        <end position="96"/>
    </location>
</feature>
<gene>
    <name evidence="2" type="ORF">A2717_04115</name>
</gene>
<protein>
    <recommendedName>
        <fullName evidence="4">DoxX family protein</fullName>
    </recommendedName>
</protein>
<keyword evidence="1" id="KW-1133">Transmembrane helix</keyword>
<keyword evidence="1" id="KW-0472">Membrane</keyword>
<feature type="transmembrane region" description="Helical" evidence="1">
    <location>
        <begin position="36"/>
        <end position="57"/>
    </location>
</feature>
<keyword evidence="1" id="KW-0812">Transmembrane</keyword>
<proteinExistence type="predicted"/>
<feature type="transmembrane region" description="Helical" evidence="1">
    <location>
        <begin position="155"/>
        <end position="179"/>
    </location>
</feature>
<dbReference type="Proteomes" id="UP000177610">
    <property type="component" value="Unassembled WGS sequence"/>
</dbReference>
<evidence type="ECO:0000313" key="2">
    <source>
        <dbReference type="EMBL" id="OGE73778.1"/>
    </source>
</evidence>
<name>A0A1F5N858_9BACT</name>
<dbReference type="STRING" id="1817821.A2717_04115"/>
<dbReference type="AlphaFoldDB" id="A0A1F5N858"/>
<dbReference type="EMBL" id="MFEH01000005">
    <property type="protein sequence ID" value="OGE73778.1"/>
    <property type="molecule type" value="Genomic_DNA"/>
</dbReference>
<dbReference type="InterPro" id="IPR051907">
    <property type="entry name" value="DoxX-like_oxidoreductase"/>
</dbReference>
<reference evidence="2 3" key="1">
    <citation type="journal article" date="2016" name="Nat. Commun.">
        <title>Thousands of microbial genomes shed light on interconnected biogeochemical processes in an aquifer system.</title>
        <authorList>
            <person name="Anantharaman K."/>
            <person name="Brown C.T."/>
            <person name="Hug L.A."/>
            <person name="Sharon I."/>
            <person name="Castelle C.J."/>
            <person name="Probst A.J."/>
            <person name="Thomas B.C."/>
            <person name="Singh A."/>
            <person name="Wilkins M.J."/>
            <person name="Karaoz U."/>
            <person name="Brodie E.L."/>
            <person name="Williams K.H."/>
            <person name="Hubbard S.S."/>
            <person name="Banfield J.F."/>
        </authorList>
    </citation>
    <scope>NUCLEOTIDE SEQUENCE [LARGE SCALE GENOMIC DNA]</scope>
</reference>
<evidence type="ECO:0000256" key="1">
    <source>
        <dbReference type="SAM" id="Phobius"/>
    </source>
</evidence>
<dbReference type="PANTHER" id="PTHR33452:SF1">
    <property type="entry name" value="INNER MEMBRANE PROTEIN YPHA-RELATED"/>
    <property type="match status" value="1"/>
</dbReference>
<feature type="transmembrane region" description="Helical" evidence="1">
    <location>
        <begin position="268"/>
        <end position="301"/>
    </location>
</feature>
<comment type="caution">
    <text evidence="2">The sequence shown here is derived from an EMBL/GenBank/DDBJ whole genome shotgun (WGS) entry which is preliminary data.</text>
</comment>
<feature type="transmembrane region" description="Helical" evidence="1">
    <location>
        <begin position="199"/>
        <end position="221"/>
    </location>
</feature>
<feature type="transmembrane region" description="Helical" evidence="1">
    <location>
        <begin position="116"/>
        <end position="143"/>
    </location>
</feature>
<organism evidence="2 3">
    <name type="scientific">Candidatus Doudnabacteria bacterium RIFCSPHIGHO2_01_FULL_41_86</name>
    <dbReference type="NCBI Taxonomy" id="1817821"/>
    <lineage>
        <taxon>Bacteria</taxon>
        <taxon>Candidatus Doudnaibacteriota</taxon>
    </lineage>
</organism>
<dbReference type="GO" id="GO:0005886">
    <property type="term" value="C:plasma membrane"/>
    <property type="evidence" value="ECO:0007669"/>
    <property type="project" value="TreeGrafter"/>
</dbReference>
<feature type="transmembrane region" description="Helical" evidence="1">
    <location>
        <begin position="241"/>
        <end position="262"/>
    </location>
</feature>
<evidence type="ECO:0000313" key="3">
    <source>
        <dbReference type="Proteomes" id="UP000177610"/>
    </source>
</evidence>
<accession>A0A1F5N858</accession>
<evidence type="ECO:0008006" key="4">
    <source>
        <dbReference type="Google" id="ProtNLM"/>
    </source>
</evidence>